<comment type="subcellular location">
    <subcellularLocation>
        <location evidence="1">Cell envelope</location>
    </subcellularLocation>
</comment>
<evidence type="ECO:0000256" key="1">
    <source>
        <dbReference type="ARBA" id="ARBA00004196"/>
    </source>
</evidence>
<comment type="caution">
    <text evidence="6">The sequence shown here is derived from an EMBL/GenBank/DDBJ whole genome shotgun (WGS) entry which is preliminary data.</text>
</comment>
<dbReference type="InterPro" id="IPR006635">
    <property type="entry name" value="NEAT_dom"/>
</dbReference>
<dbReference type="Proteomes" id="UP001314241">
    <property type="component" value="Unassembled WGS sequence"/>
</dbReference>
<feature type="signal peptide" evidence="4">
    <location>
        <begin position="1"/>
        <end position="25"/>
    </location>
</feature>
<proteinExistence type="predicted"/>
<gene>
    <name evidence="6" type="ORF">R54876_GBNLAHCA_00659</name>
</gene>
<dbReference type="Pfam" id="PF05031">
    <property type="entry name" value="NEAT"/>
    <property type="match status" value="1"/>
</dbReference>
<evidence type="ECO:0000313" key="7">
    <source>
        <dbReference type="Proteomes" id="UP001314241"/>
    </source>
</evidence>
<dbReference type="Gene3D" id="2.60.40.1850">
    <property type="match status" value="2"/>
</dbReference>
<dbReference type="InterPro" id="IPR037250">
    <property type="entry name" value="NEAT_dom_sf"/>
</dbReference>
<organism evidence="6 7">
    <name type="scientific">Eupransor demetentiae</name>
    <dbReference type="NCBI Taxonomy" id="3109584"/>
    <lineage>
        <taxon>Bacteria</taxon>
        <taxon>Bacillati</taxon>
        <taxon>Bacillota</taxon>
        <taxon>Bacilli</taxon>
        <taxon>Lactobacillales</taxon>
        <taxon>Lactobacillaceae</taxon>
        <taxon>Eupransor</taxon>
    </lineage>
</organism>
<name>A0ABP0EP86_9LACO</name>
<evidence type="ECO:0000256" key="2">
    <source>
        <dbReference type="ARBA" id="ARBA00022729"/>
    </source>
</evidence>
<evidence type="ECO:0000313" key="6">
    <source>
        <dbReference type="EMBL" id="CAK8054099.1"/>
    </source>
</evidence>
<feature type="compositionally biased region" description="Polar residues" evidence="3">
    <location>
        <begin position="325"/>
        <end position="334"/>
    </location>
</feature>
<dbReference type="SUPFAM" id="SSF158911">
    <property type="entry name" value="NEAT domain-like"/>
    <property type="match status" value="2"/>
</dbReference>
<dbReference type="InterPro" id="IPR022263">
    <property type="entry name" value="KxYKxGKxW"/>
</dbReference>
<dbReference type="Pfam" id="PF19258">
    <property type="entry name" value="KxYKxGKxW_sig"/>
    <property type="match status" value="1"/>
</dbReference>
<protein>
    <submittedName>
        <fullName evidence="6">Heme-binding NEAT domain (NEAT)</fullName>
    </submittedName>
</protein>
<feature type="domain" description="NEAT" evidence="5">
    <location>
        <begin position="180"/>
        <end position="281"/>
    </location>
</feature>
<accession>A0ABP0EP86</accession>
<keyword evidence="2 4" id="KW-0732">Signal</keyword>
<evidence type="ECO:0000256" key="3">
    <source>
        <dbReference type="SAM" id="MobiDB-lite"/>
    </source>
</evidence>
<sequence>MFKAGKMWMTAGVVAMGIGAAGVSAQHNVASADDATTTTAPAAGQLADGTYSVDYTVNSSSQAQNDQLNGYFVHPATAVVSGDNATLSIDMTGNSASQVSQLISSATLDGAAATKTSTGFSVAIPKADLKQGSLPFQVNIANPIGGSVNVDGNVQINSVTSNTPVAPTPAPSDNGGKDTDVQTQVAFDMMKKGSTTDPSVMNKMLDHPAQIDYSKDGKSATLSFTFGDGSSMGSGSTLSNMLNSWTFNGVAATKNGNTWSVTLPVDQLKSKIDMKVSYFQNEEADLYLHDVKIPSAKGGDTPAPTPKPNDNGGKGNDVNPADKGGNNTPSNTPANKPAKGDKVAPAAKGLPASSFAGLGFGNATAKGVALPKTAAQASNRVDMHAAEAATGLGILAALGMGAAYKSRRQH</sequence>
<reference evidence="6 7" key="1">
    <citation type="submission" date="2024-01" db="EMBL/GenBank/DDBJ databases">
        <authorList>
            <person name="Botero Cardona J."/>
        </authorList>
    </citation>
    <scope>NUCLEOTIDE SEQUENCE [LARGE SCALE GENOMIC DNA]</scope>
    <source>
        <strain evidence="6 7">LMG 33000</strain>
    </source>
</reference>
<evidence type="ECO:0000256" key="4">
    <source>
        <dbReference type="SAM" id="SignalP"/>
    </source>
</evidence>
<dbReference type="EMBL" id="CAWVOH010000001">
    <property type="protein sequence ID" value="CAK8054099.1"/>
    <property type="molecule type" value="Genomic_DNA"/>
</dbReference>
<feature type="region of interest" description="Disordered" evidence="3">
    <location>
        <begin position="293"/>
        <end position="346"/>
    </location>
</feature>
<keyword evidence="7" id="KW-1185">Reference proteome</keyword>
<evidence type="ECO:0000259" key="5">
    <source>
        <dbReference type="Pfam" id="PF05031"/>
    </source>
</evidence>
<feature type="chain" id="PRO_5045037209" evidence="4">
    <location>
        <begin position="26"/>
        <end position="410"/>
    </location>
</feature>